<proteinExistence type="predicted"/>
<protein>
    <recommendedName>
        <fullName evidence="3">DUF4238 domain-containing protein</fullName>
    </recommendedName>
</protein>
<evidence type="ECO:0000313" key="1">
    <source>
        <dbReference type="EMBL" id="MBB3871659.1"/>
    </source>
</evidence>
<reference evidence="1 2" key="1">
    <citation type="submission" date="2020-08" db="EMBL/GenBank/DDBJ databases">
        <title>Genomic Encyclopedia of Type Strains, Phase IV (KMG-IV): sequencing the most valuable type-strain genomes for metagenomic binning, comparative biology and taxonomic classification.</title>
        <authorList>
            <person name="Goeker M."/>
        </authorList>
    </citation>
    <scope>NUCLEOTIDE SEQUENCE [LARGE SCALE GENOMIC DNA]</scope>
    <source>
        <strain evidence="1 2">DSM 14878</strain>
    </source>
</reference>
<evidence type="ECO:0008006" key="3">
    <source>
        <dbReference type="Google" id="ProtNLM"/>
    </source>
</evidence>
<accession>A0A7W6EZB0</accession>
<organism evidence="1 2">
    <name type="scientific">Brevundimonas mediterranea</name>
    <dbReference type="NCBI Taxonomy" id="74329"/>
    <lineage>
        <taxon>Bacteria</taxon>
        <taxon>Pseudomonadati</taxon>
        <taxon>Pseudomonadota</taxon>
        <taxon>Alphaproteobacteria</taxon>
        <taxon>Caulobacterales</taxon>
        <taxon>Caulobacteraceae</taxon>
        <taxon>Brevundimonas</taxon>
    </lineage>
</organism>
<dbReference type="AlphaFoldDB" id="A0A7W6EZB0"/>
<gene>
    <name evidence="1" type="ORF">GGR11_001173</name>
</gene>
<dbReference type="InterPro" id="IPR025332">
    <property type="entry name" value="DUF4238"/>
</dbReference>
<dbReference type="EMBL" id="JACIDA010000001">
    <property type="protein sequence ID" value="MBB3871659.1"/>
    <property type="molecule type" value="Genomic_DNA"/>
</dbReference>
<name>A0A7W6EZB0_9CAUL</name>
<comment type="caution">
    <text evidence="1">The sequence shown here is derived from an EMBL/GenBank/DDBJ whole genome shotgun (WGS) entry which is preliminary data.</text>
</comment>
<sequence length="324" mass="36435">MAKTPTRRQHYVWRFHLAAWAVEGKIAVLRKDGKGFVTNPANVAAERDFYRLPRLTDGDVEFIHAFIDHLPQGEELKSSARGWLLNVSMADWARRELDSHADAHEARRALEEFEIEADENLMGAFELEGQPLVQRLREEDSSFRRADEDATMRFSHFIAVQMLRTKGTADRIGDGVLPSGHEGRLERTWPIFRHILASNVGFSIFTQRREFTLRTVRASGGLRFITSDQPVVNLVAPIGDNDLALYLPVTPTVAVLLEHADARSHVAVDALSDDHVDQLNRRLFAEAHEQVVGDDLTYLRSLSAEIVGPAARSPASARQDRDGQ</sequence>
<dbReference type="RefSeq" id="WP_183195813.1">
    <property type="nucleotide sequence ID" value="NZ_JACIDA010000001.1"/>
</dbReference>
<evidence type="ECO:0000313" key="2">
    <source>
        <dbReference type="Proteomes" id="UP000532936"/>
    </source>
</evidence>
<dbReference type="Proteomes" id="UP000532936">
    <property type="component" value="Unassembled WGS sequence"/>
</dbReference>
<dbReference type="Pfam" id="PF14022">
    <property type="entry name" value="DUF4238"/>
    <property type="match status" value="2"/>
</dbReference>